<organism evidence="1 2">
    <name type="scientific">Granulicella aggregans</name>
    <dbReference type="NCBI Taxonomy" id="474949"/>
    <lineage>
        <taxon>Bacteria</taxon>
        <taxon>Pseudomonadati</taxon>
        <taxon>Acidobacteriota</taxon>
        <taxon>Terriglobia</taxon>
        <taxon>Terriglobales</taxon>
        <taxon>Acidobacteriaceae</taxon>
        <taxon>Granulicella</taxon>
    </lineage>
</organism>
<dbReference type="AlphaFoldDB" id="A0A7W7ZHE6"/>
<name>A0A7W7ZHE6_9BACT</name>
<evidence type="ECO:0000313" key="2">
    <source>
        <dbReference type="Proteomes" id="UP000540989"/>
    </source>
</evidence>
<reference evidence="1 2" key="1">
    <citation type="submission" date="2020-08" db="EMBL/GenBank/DDBJ databases">
        <title>Genomic Encyclopedia of Type Strains, Phase IV (KMG-V): Genome sequencing to study the core and pangenomes of soil and plant-associated prokaryotes.</title>
        <authorList>
            <person name="Whitman W."/>
        </authorList>
    </citation>
    <scope>NUCLEOTIDE SEQUENCE [LARGE SCALE GENOMIC DNA]</scope>
    <source>
        <strain evidence="1 2">M8UP14</strain>
    </source>
</reference>
<accession>A0A7W7ZHE6</accession>
<keyword evidence="2" id="KW-1185">Reference proteome</keyword>
<gene>
    <name evidence="1" type="ORF">HDF16_004621</name>
</gene>
<evidence type="ECO:0000313" key="1">
    <source>
        <dbReference type="EMBL" id="MBB5059892.1"/>
    </source>
</evidence>
<dbReference type="EMBL" id="JACHIP010000007">
    <property type="protein sequence ID" value="MBB5059892.1"/>
    <property type="molecule type" value="Genomic_DNA"/>
</dbReference>
<comment type="caution">
    <text evidence="1">The sequence shown here is derived from an EMBL/GenBank/DDBJ whole genome shotgun (WGS) entry which is preliminary data.</text>
</comment>
<sequence length="40" mass="4537">MGRGKKYQWSARVSSTTLTGSNFIALEAAPNLPSRYKRRH</sequence>
<protein>
    <submittedName>
        <fullName evidence="1">ABC-type transporter Mla subunit MlaD</fullName>
    </submittedName>
</protein>
<dbReference type="Proteomes" id="UP000540989">
    <property type="component" value="Unassembled WGS sequence"/>
</dbReference>
<proteinExistence type="predicted"/>